<keyword evidence="2" id="KW-1185">Reference proteome</keyword>
<organism evidence="1 2">
    <name type="scientific">Achromobacter kerstersii</name>
    <dbReference type="NCBI Taxonomy" id="1353890"/>
    <lineage>
        <taxon>Bacteria</taxon>
        <taxon>Pseudomonadati</taxon>
        <taxon>Pseudomonadota</taxon>
        <taxon>Betaproteobacteria</taxon>
        <taxon>Burkholderiales</taxon>
        <taxon>Alcaligenaceae</taxon>
        <taxon>Achromobacter</taxon>
    </lineage>
</organism>
<dbReference type="EMBL" id="CADIJQ010000001">
    <property type="protein sequence ID" value="CAB3680462.1"/>
    <property type="molecule type" value="Genomic_DNA"/>
</dbReference>
<dbReference type="AlphaFoldDB" id="A0A6S6ZLM5"/>
<gene>
    <name evidence="1" type="ORF">LMG3441_01564</name>
</gene>
<name>A0A6S6ZLM5_9BURK</name>
<sequence length="114" mass="12972">MSIDFLLGRVYDRKTNNCLHFAADAWEHLTGDRRLHQVKEEDFAAGRLSTLFRGMRKLSGPSMFPSIALMETLHGDAHIAVCVRGRLLHINESGASFFPVEAQTALYRNMRFYA</sequence>
<protein>
    <recommendedName>
        <fullName evidence="3">NlpC/P60 domain-containing protein</fullName>
    </recommendedName>
</protein>
<reference evidence="1 2" key="1">
    <citation type="submission" date="2020-04" db="EMBL/GenBank/DDBJ databases">
        <authorList>
            <person name="De Canck E."/>
        </authorList>
    </citation>
    <scope>NUCLEOTIDE SEQUENCE [LARGE SCALE GENOMIC DNA]</scope>
    <source>
        <strain evidence="1 2">LMG 3441</strain>
    </source>
</reference>
<accession>A0A6S6ZLM5</accession>
<dbReference type="RefSeq" id="WP_175169301.1">
    <property type="nucleotide sequence ID" value="NZ_CADIJQ010000001.1"/>
</dbReference>
<evidence type="ECO:0000313" key="1">
    <source>
        <dbReference type="EMBL" id="CAB3680462.1"/>
    </source>
</evidence>
<dbReference type="Proteomes" id="UP000494269">
    <property type="component" value="Unassembled WGS sequence"/>
</dbReference>
<proteinExistence type="predicted"/>
<evidence type="ECO:0008006" key="3">
    <source>
        <dbReference type="Google" id="ProtNLM"/>
    </source>
</evidence>
<evidence type="ECO:0000313" key="2">
    <source>
        <dbReference type="Proteomes" id="UP000494269"/>
    </source>
</evidence>